<name>A0A291Q896_9ACTN</name>
<reference evidence="1 2" key="1">
    <citation type="submission" date="2017-08" db="EMBL/GenBank/DDBJ databases">
        <title>Complete Genome Sequence of Streptomyces formicae KY5, the formicamycin producer.</title>
        <authorList>
            <person name="Holmes N.A."/>
            <person name="Devine R."/>
            <person name="Qin Z."/>
            <person name="Seipke R.F."/>
            <person name="Wilkinson B."/>
            <person name="Hutchings M.I."/>
        </authorList>
    </citation>
    <scope>NUCLEOTIDE SEQUENCE [LARGE SCALE GENOMIC DNA]</scope>
    <source>
        <strain evidence="1 2">KY5</strain>
    </source>
</reference>
<gene>
    <name evidence="1" type="ORF">KY5_2626</name>
</gene>
<evidence type="ECO:0000313" key="2">
    <source>
        <dbReference type="Proteomes" id="UP000221011"/>
    </source>
</evidence>
<dbReference type="Proteomes" id="UP000221011">
    <property type="component" value="Chromosome"/>
</dbReference>
<accession>A0A291Q896</accession>
<organism evidence="1 2">
    <name type="scientific">Streptomyces formicae</name>
    <dbReference type="NCBI Taxonomy" id="1616117"/>
    <lineage>
        <taxon>Bacteria</taxon>
        <taxon>Bacillati</taxon>
        <taxon>Actinomycetota</taxon>
        <taxon>Actinomycetes</taxon>
        <taxon>Kitasatosporales</taxon>
        <taxon>Streptomycetaceae</taxon>
        <taxon>Streptomyces</taxon>
    </lineage>
</organism>
<dbReference type="RefSeq" id="WP_098242435.1">
    <property type="nucleotide sequence ID" value="NZ_CP022685.1"/>
</dbReference>
<dbReference type="KEGG" id="sfk:KY5_2626"/>
<keyword evidence="2" id="KW-1185">Reference proteome</keyword>
<sequence length="129" mass="14152">MSYDIFVCRFVDGEPAVLDKEVAHEALDPYVTARDENFLQIKAGSDGGSADIHFSSDTNITINHLGGDEIMNVIVELVRRTESSLILPGGTVVLSRDEDRECLPESIRDGWEVAVASTGEEITRAIRES</sequence>
<evidence type="ECO:0000313" key="1">
    <source>
        <dbReference type="EMBL" id="ATL27644.1"/>
    </source>
</evidence>
<dbReference type="EMBL" id="CP022685">
    <property type="protein sequence ID" value="ATL27644.1"/>
    <property type="molecule type" value="Genomic_DNA"/>
</dbReference>
<proteinExistence type="predicted"/>
<dbReference type="AlphaFoldDB" id="A0A291Q896"/>
<protein>
    <submittedName>
        <fullName evidence="1">Uncharacterized protein</fullName>
    </submittedName>
</protein>